<dbReference type="InterPro" id="IPR043891">
    <property type="entry name" value="SPARK"/>
</dbReference>
<protein>
    <submittedName>
        <fullName evidence="3">SPARK domain</fullName>
    </submittedName>
</protein>
<gene>
    <name evidence="3" type="ORF">RJ641_013158</name>
</gene>
<dbReference type="EMBL" id="JBAMMX010000002">
    <property type="protein sequence ID" value="KAK6945614.1"/>
    <property type="molecule type" value="Genomic_DNA"/>
</dbReference>
<accession>A0AAN8ZL62</accession>
<keyword evidence="4" id="KW-1185">Reference proteome</keyword>
<comment type="caution">
    <text evidence="3">The sequence shown here is derived from an EMBL/GenBank/DDBJ whole genome shotgun (WGS) entry which is preliminary data.</text>
</comment>
<feature type="domain" description="SPARK" evidence="2">
    <location>
        <begin position="25"/>
        <end position="187"/>
    </location>
</feature>
<name>A0AAN8ZL62_9MAGN</name>
<sequence length="394" mass="42887">MMIKFIVLFSLLSLSSSSASTTNTTSPASCPMDLSYVLRIPWNTSGCENYKNSSASSSCCQTLLSLYGIALSEHLKETSNFNLPDIPTSISCLSSFQSYLNKLSLPSNLTSLCFDPLQFVITPNFCASIETKSDWINKLGTSTVLDSACRPDLTDMTLCDACVGAAYKVQSQLVAMDGNSSHATNCFYLAVLYAAGIVNEFGPQSNGAITCMFSIPITSEMGSHSEPHLLLVFGLTSAGAGKIDEVLDASLLRGGDVSGSSYPRGIMERFVLVGILCAHVMVALRPTILDALKMLEGDIEVPNIPDRPASLLHPSVYGDANTFSISPALSRPQLQAGEMLRCPLVPHDEITWWNVEIENSHQLDCHKEFDRWSHSQSNSYLELLELKRGKWKGQ</sequence>
<dbReference type="Pfam" id="PF19160">
    <property type="entry name" value="SPARK"/>
    <property type="match status" value="1"/>
</dbReference>
<feature type="signal peptide" evidence="1">
    <location>
        <begin position="1"/>
        <end position="19"/>
    </location>
</feature>
<proteinExistence type="predicted"/>
<evidence type="ECO:0000313" key="4">
    <source>
        <dbReference type="Proteomes" id="UP001370490"/>
    </source>
</evidence>
<evidence type="ECO:0000256" key="1">
    <source>
        <dbReference type="SAM" id="SignalP"/>
    </source>
</evidence>
<evidence type="ECO:0000313" key="3">
    <source>
        <dbReference type="EMBL" id="KAK6945614.1"/>
    </source>
</evidence>
<dbReference type="AlphaFoldDB" id="A0AAN8ZL62"/>
<dbReference type="Proteomes" id="UP001370490">
    <property type="component" value="Unassembled WGS sequence"/>
</dbReference>
<reference evidence="3 4" key="1">
    <citation type="submission" date="2023-12" db="EMBL/GenBank/DDBJ databases">
        <title>A high-quality genome assembly for Dillenia turbinata (Dilleniales).</title>
        <authorList>
            <person name="Chanderbali A."/>
        </authorList>
    </citation>
    <scope>NUCLEOTIDE SEQUENCE [LARGE SCALE GENOMIC DNA]</scope>
    <source>
        <strain evidence="3">LSX21</strain>
        <tissue evidence="3">Leaf</tissue>
    </source>
</reference>
<feature type="chain" id="PRO_5042996859" evidence="1">
    <location>
        <begin position="20"/>
        <end position="394"/>
    </location>
</feature>
<organism evidence="3 4">
    <name type="scientific">Dillenia turbinata</name>
    <dbReference type="NCBI Taxonomy" id="194707"/>
    <lineage>
        <taxon>Eukaryota</taxon>
        <taxon>Viridiplantae</taxon>
        <taxon>Streptophyta</taxon>
        <taxon>Embryophyta</taxon>
        <taxon>Tracheophyta</taxon>
        <taxon>Spermatophyta</taxon>
        <taxon>Magnoliopsida</taxon>
        <taxon>eudicotyledons</taxon>
        <taxon>Gunneridae</taxon>
        <taxon>Pentapetalae</taxon>
        <taxon>Dilleniales</taxon>
        <taxon>Dilleniaceae</taxon>
        <taxon>Dillenia</taxon>
    </lineage>
</organism>
<keyword evidence="1" id="KW-0732">Signal</keyword>
<evidence type="ECO:0000259" key="2">
    <source>
        <dbReference type="Pfam" id="PF19160"/>
    </source>
</evidence>